<evidence type="ECO:0000256" key="1">
    <source>
        <dbReference type="SAM" id="SignalP"/>
    </source>
</evidence>
<dbReference type="PROSITE" id="PS51257">
    <property type="entry name" value="PROKAR_LIPOPROTEIN"/>
    <property type="match status" value="1"/>
</dbReference>
<evidence type="ECO:0000313" key="2">
    <source>
        <dbReference type="EMBL" id="MDY7229388.1"/>
    </source>
</evidence>
<reference evidence="2 3" key="1">
    <citation type="submission" date="2023-12" db="EMBL/GenBank/DDBJ databases">
        <title>the genome sequence of Hyalangium sp. s54d21.</title>
        <authorList>
            <person name="Zhang X."/>
        </authorList>
    </citation>
    <scope>NUCLEOTIDE SEQUENCE [LARGE SCALE GENOMIC DNA]</scope>
    <source>
        <strain evidence="3">s54d21</strain>
    </source>
</reference>
<dbReference type="Proteomes" id="UP001291309">
    <property type="component" value="Unassembled WGS sequence"/>
</dbReference>
<name>A0ABU5H7C6_9BACT</name>
<dbReference type="SUPFAM" id="SSF55486">
    <property type="entry name" value="Metalloproteases ('zincins'), catalytic domain"/>
    <property type="match status" value="1"/>
</dbReference>
<protein>
    <submittedName>
        <fullName evidence="2">Uncharacterized protein</fullName>
    </submittedName>
</protein>
<organism evidence="2 3">
    <name type="scientific">Hyalangium rubrum</name>
    <dbReference type="NCBI Taxonomy" id="3103134"/>
    <lineage>
        <taxon>Bacteria</taxon>
        <taxon>Pseudomonadati</taxon>
        <taxon>Myxococcota</taxon>
        <taxon>Myxococcia</taxon>
        <taxon>Myxococcales</taxon>
        <taxon>Cystobacterineae</taxon>
        <taxon>Archangiaceae</taxon>
        <taxon>Hyalangium</taxon>
    </lineage>
</organism>
<gene>
    <name evidence="2" type="ORF">SYV04_23545</name>
</gene>
<feature type="chain" id="PRO_5046118904" evidence="1">
    <location>
        <begin position="18"/>
        <end position="421"/>
    </location>
</feature>
<accession>A0ABU5H7C6</accession>
<evidence type="ECO:0000313" key="3">
    <source>
        <dbReference type="Proteomes" id="UP001291309"/>
    </source>
</evidence>
<keyword evidence="1" id="KW-0732">Signal</keyword>
<sequence>MHRTLIVAALASLAACAPEPEAPVRVSALVLTNSGTYVPQEVQLTTVTNVVSMEGVVAKLVGGARIRSDSQDPELINAPTEEAFGNAMIKGGGRDVTASFITHDGVLWPADFHTWNMVTAYYNFEKAFDYFRTVGNIPLADFGDPITVYYFPEFILADTSGEALKDNALYFPPVQAFMVLPFDELQRAPLAINAGIMAHEYSHLIFNKKVYGGRRLPEALIQWSGFAASPGANLLKSLDEGLADYHGFGTTCDSPTGCDTRFLRTSFDDKFSNDRDLAKSDRCMDVFLRTSLNQDNLSTFGGAGREYVVGSILASALYQAGQAGGLAQHKTLQRALVSAYSDTTPNNPGLAQLVNLTLGDQTNFNLISASAVIINHITDLPLKTAVCNEFIDHLAIPASALSTVCPPSAQGGNTCPRLPNP</sequence>
<dbReference type="EMBL" id="JAXIVS010000008">
    <property type="protein sequence ID" value="MDY7229388.1"/>
    <property type="molecule type" value="Genomic_DNA"/>
</dbReference>
<keyword evidence="3" id="KW-1185">Reference proteome</keyword>
<proteinExistence type="predicted"/>
<feature type="signal peptide" evidence="1">
    <location>
        <begin position="1"/>
        <end position="17"/>
    </location>
</feature>
<comment type="caution">
    <text evidence="2">The sequence shown here is derived from an EMBL/GenBank/DDBJ whole genome shotgun (WGS) entry which is preliminary data.</text>
</comment>
<dbReference type="RefSeq" id="WP_321548114.1">
    <property type="nucleotide sequence ID" value="NZ_JAXIVS010000008.1"/>
</dbReference>